<evidence type="ECO:0000313" key="2">
    <source>
        <dbReference type="Proteomes" id="UP000580891"/>
    </source>
</evidence>
<keyword evidence="2" id="KW-1185">Reference proteome</keyword>
<accession>A0A7W0BUI8</accession>
<proteinExistence type="predicted"/>
<dbReference type="EMBL" id="JACDUU010000001">
    <property type="protein sequence ID" value="MBA2870505.1"/>
    <property type="molecule type" value="Genomic_DNA"/>
</dbReference>
<dbReference type="AlphaFoldDB" id="A0A7W0BUI8"/>
<gene>
    <name evidence="1" type="ORF">HNQ85_000763</name>
</gene>
<sequence>MMCKSAEELQRFIDEAKTDAEFGKVTDYIPALGKANPND</sequence>
<dbReference type="Gene3D" id="3.40.710.10">
    <property type="entry name" value="DD-peptidase/beta-lactamase superfamily"/>
    <property type="match status" value="1"/>
</dbReference>
<dbReference type="Proteomes" id="UP000580891">
    <property type="component" value="Unassembled WGS sequence"/>
</dbReference>
<evidence type="ECO:0000313" key="1">
    <source>
        <dbReference type="EMBL" id="MBA2870505.1"/>
    </source>
</evidence>
<reference evidence="1 2" key="1">
    <citation type="submission" date="2020-07" db="EMBL/GenBank/DDBJ databases">
        <title>Genomic Encyclopedia of Type Strains, Phase IV (KMG-IV): sequencing the most valuable type-strain genomes for metagenomic binning, comparative biology and taxonomic classification.</title>
        <authorList>
            <person name="Goeker M."/>
        </authorList>
    </citation>
    <scope>NUCLEOTIDE SEQUENCE [LARGE SCALE GENOMIC DNA]</scope>
    <source>
        <strain evidence="1 2">DSM 25220</strain>
    </source>
</reference>
<dbReference type="InterPro" id="IPR012338">
    <property type="entry name" value="Beta-lactam/transpept-like"/>
</dbReference>
<comment type="caution">
    <text evidence="1">The sequence shown here is derived from an EMBL/GenBank/DDBJ whole genome shotgun (WGS) entry which is preliminary data.</text>
</comment>
<name>A0A7W0BUI8_9BACL</name>
<protein>
    <submittedName>
        <fullName evidence="1">Glutaminase</fullName>
    </submittedName>
</protein>
<organism evidence="1 2">
    <name type="scientific">[Anoxybacillus] calidus</name>
    <dbReference type="NCBI Taxonomy" id="575178"/>
    <lineage>
        <taxon>Bacteria</taxon>
        <taxon>Bacillati</taxon>
        <taxon>Bacillota</taxon>
        <taxon>Bacilli</taxon>
        <taxon>Bacillales</taxon>
        <taxon>Anoxybacillaceae</taxon>
        <taxon>Paranoxybacillus</taxon>
    </lineage>
</organism>